<accession>A0A2M6WWI9</accession>
<dbReference type="Pfam" id="PF00575">
    <property type="entry name" value="S1"/>
    <property type="match status" value="3"/>
</dbReference>
<feature type="domain" description="S1 motif" evidence="4">
    <location>
        <begin position="33"/>
        <end position="97"/>
    </location>
</feature>
<organism evidence="5 6">
    <name type="scientific">Candidatus Berkelbacteria bacterium CG10_big_fil_rev_8_21_14_0_10_41_12</name>
    <dbReference type="NCBI Taxonomy" id="1974513"/>
    <lineage>
        <taxon>Bacteria</taxon>
        <taxon>Candidatus Berkelbacteria</taxon>
    </lineage>
</organism>
<dbReference type="GO" id="GO:0003729">
    <property type="term" value="F:mRNA binding"/>
    <property type="evidence" value="ECO:0007669"/>
    <property type="project" value="TreeGrafter"/>
</dbReference>
<evidence type="ECO:0000256" key="2">
    <source>
        <dbReference type="ARBA" id="ARBA00022980"/>
    </source>
</evidence>
<dbReference type="Proteomes" id="UP000228596">
    <property type="component" value="Unassembled WGS sequence"/>
</dbReference>
<keyword evidence="3" id="KW-0687">Ribonucleoprotein</keyword>
<evidence type="ECO:0000256" key="3">
    <source>
        <dbReference type="ARBA" id="ARBA00023274"/>
    </source>
</evidence>
<evidence type="ECO:0000313" key="6">
    <source>
        <dbReference type="Proteomes" id="UP000228596"/>
    </source>
</evidence>
<comment type="caution">
    <text evidence="5">The sequence shown here is derived from an EMBL/GenBank/DDBJ whole genome shotgun (WGS) entry which is preliminary data.</text>
</comment>
<evidence type="ECO:0000256" key="1">
    <source>
        <dbReference type="ARBA" id="ARBA00006767"/>
    </source>
</evidence>
<dbReference type="Gene3D" id="2.40.50.140">
    <property type="entry name" value="Nucleic acid-binding proteins"/>
    <property type="match status" value="4"/>
</dbReference>
<dbReference type="GO" id="GO:0006412">
    <property type="term" value="P:translation"/>
    <property type="evidence" value="ECO:0007669"/>
    <property type="project" value="TreeGrafter"/>
</dbReference>
<dbReference type="GO" id="GO:0005840">
    <property type="term" value="C:ribosome"/>
    <property type="evidence" value="ECO:0007669"/>
    <property type="project" value="UniProtKB-KW"/>
</dbReference>
<dbReference type="SUPFAM" id="SSF50249">
    <property type="entry name" value="Nucleic acid-binding proteins"/>
    <property type="match status" value="4"/>
</dbReference>
<dbReference type="InterPro" id="IPR035104">
    <property type="entry name" value="Ribosomal_protein_S1-like"/>
</dbReference>
<dbReference type="GO" id="GO:1990904">
    <property type="term" value="C:ribonucleoprotein complex"/>
    <property type="evidence" value="ECO:0007669"/>
    <property type="project" value="UniProtKB-KW"/>
</dbReference>
<feature type="domain" description="S1 motif" evidence="4">
    <location>
        <begin position="293"/>
        <end position="356"/>
    </location>
</feature>
<proteinExistence type="inferred from homology"/>
<dbReference type="PROSITE" id="PS50126">
    <property type="entry name" value="S1"/>
    <property type="match status" value="4"/>
</dbReference>
<dbReference type="EMBL" id="PEZV01000033">
    <property type="protein sequence ID" value="PIT97142.1"/>
    <property type="molecule type" value="Genomic_DNA"/>
</dbReference>
<dbReference type="SMART" id="SM00316">
    <property type="entry name" value="S1"/>
    <property type="match status" value="4"/>
</dbReference>
<dbReference type="PRINTS" id="PR00681">
    <property type="entry name" value="RIBOSOMALS1"/>
</dbReference>
<feature type="domain" description="S1 motif" evidence="4">
    <location>
        <begin position="210"/>
        <end position="276"/>
    </location>
</feature>
<protein>
    <submittedName>
        <fullName evidence="5">30S ribosomal protein S1</fullName>
    </submittedName>
</protein>
<evidence type="ECO:0000259" key="4">
    <source>
        <dbReference type="PROSITE" id="PS50126"/>
    </source>
</evidence>
<dbReference type="InterPro" id="IPR003029">
    <property type="entry name" value="S1_domain"/>
</dbReference>
<sequence length="356" mass="39205">MAKAVKDEKKSANSPMDELVENEGEKLIPFARNELAEVTVISVDARKILCDVGGVAFGVVPEREYSFDSREIKPGDTIKASVVSLENRDGLVGLSLRRADKDKIWDSLDKNKGEGSILEGRVKDANRGGLIIEAGGAEGFLPVSQLSVANYPRVEGGDPRQILNKLREMEGKILKIKVISADKESGKLIFSEKAACGILPEVVESLFSEGQEVEGKVTGIAPFGVFVQVGEVEGLIHISEISWERVNDINKLYKVGDTVKAKIIKVEDGKIFLSIKRMLPDPWLEEMKKVKIGKKLQGEVTRVTAYGAFVKLENGLDGLLSLTKEEKGIVEQSRKYEFEVIELKPESRKIGLKLIK</sequence>
<gene>
    <name evidence="5" type="ORF">COT77_03050</name>
</gene>
<dbReference type="InterPro" id="IPR012340">
    <property type="entry name" value="NA-bd_OB-fold"/>
</dbReference>
<dbReference type="GO" id="GO:0003735">
    <property type="term" value="F:structural constituent of ribosome"/>
    <property type="evidence" value="ECO:0007669"/>
    <property type="project" value="TreeGrafter"/>
</dbReference>
<dbReference type="PANTHER" id="PTHR10724">
    <property type="entry name" value="30S RIBOSOMAL PROTEIN S1"/>
    <property type="match status" value="1"/>
</dbReference>
<dbReference type="InterPro" id="IPR050437">
    <property type="entry name" value="Ribos_protein_bS1-like"/>
</dbReference>
<reference evidence="6" key="1">
    <citation type="submission" date="2017-09" db="EMBL/GenBank/DDBJ databases">
        <title>Depth-based differentiation of microbial function through sediment-hosted aquifers and enrichment of novel symbionts in the deep terrestrial subsurface.</title>
        <authorList>
            <person name="Probst A.J."/>
            <person name="Ladd B."/>
            <person name="Jarett J.K."/>
            <person name="Geller-Mcgrath D.E."/>
            <person name="Sieber C.M.K."/>
            <person name="Emerson J.B."/>
            <person name="Anantharaman K."/>
            <person name="Thomas B.C."/>
            <person name="Malmstrom R."/>
            <person name="Stieglmeier M."/>
            <person name="Klingl A."/>
            <person name="Woyke T."/>
            <person name="Ryan C.M."/>
            <person name="Banfield J.F."/>
        </authorList>
    </citation>
    <scope>NUCLEOTIDE SEQUENCE [LARGE SCALE GENOMIC DNA]</scope>
</reference>
<comment type="similarity">
    <text evidence="1">Belongs to the bacterial ribosomal protein bS1 family.</text>
</comment>
<name>A0A2M6WWI9_9BACT</name>
<evidence type="ECO:0000313" key="5">
    <source>
        <dbReference type="EMBL" id="PIT97142.1"/>
    </source>
</evidence>
<dbReference type="PANTHER" id="PTHR10724:SF7">
    <property type="entry name" value="SMALL RIBOSOMAL SUBUNIT PROTEIN BS1C"/>
    <property type="match status" value="1"/>
</dbReference>
<feature type="domain" description="S1 motif" evidence="4">
    <location>
        <begin position="115"/>
        <end position="193"/>
    </location>
</feature>
<keyword evidence="2 5" id="KW-0689">Ribosomal protein</keyword>
<dbReference type="AlphaFoldDB" id="A0A2M6WWI9"/>